<dbReference type="SUPFAM" id="SSF50370">
    <property type="entry name" value="Ricin B-like lectins"/>
    <property type="match status" value="1"/>
</dbReference>
<dbReference type="CDD" id="cd00161">
    <property type="entry name" value="beta-trefoil_Ricin-like"/>
    <property type="match status" value="1"/>
</dbReference>
<dbReference type="InterPro" id="IPR000772">
    <property type="entry name" value="Ricin_B_lectin"/>
</dbReference>
<evidence type="ECO:0000313" key="4">
    <source>
        <dbReference type="EMBL" id="CAI8024071.1"/>
    </source>
</evidence>
<accession>A0AA35WP67</accession>
<proteinExistence type="predicted"/>
<dbReference type="Pfam" id="PF00652">
    <property type="entry name" value="Ricin_B_lectin"/>
    <property type="match status" value="1"/>
</dbReference>
<dbReference type="Pfam" id="PF00933">
    <property type="entry name" value="Glyco_hydro_3"/>
    <property type="match status" value="1"/>
</dbReference>
<sequence length="493" mass="55033">MSLVVHVFLALLASYICSSARDFPDESNIQLWTCDGSDGQKWELMNDTTIRLVSDMKCVDISNYGTTDGSNIWLFTCHTSDKTPSHQNQEWSFNSNGTITSVMSGLCIGTSDGTGSNVELQTCTGPKVDILNRTWERGCNPPEKELKNTIRVGQLCMDVGSKASCQETPWNTYPYCNPNLDPDSRAKDLVSRMNTIEKITQMLSDKDGVPRLGVPPFGHTECTHGTLNDGTLLTTLFPQALSFARSFDRNLVHSIARAISDEVRAKHNTANAENKYDYPYGLICWAPVLNVCRDLPLLIRISHTMYCNNTFLGRNTKFLTKTISLFQARWGRCQEGYGEDPYLQAECAKQYVQGLQYGPDKKHIEAIATCKHFDVHTGPENIPVSRFSFDAIVSYRDWIETFQPAFKACGAAGAMSYMCSYNSINGVPACANRELLGDLLRGEWNFTGFVVSDCGAIGNVFSQHKFANSAEEASEFCVKAGCDWNCGEKWYWR</sequence>
<dbReference type="InterPro" id="IPR044993">
    <property type="entry name" value="BXL"/>
</dbReference>
<protein>
    <submittedName>
        <fullName evidence="4">Beta-xylosidase/alpha-L-arabinofuranosidase 2</fullName>
    </submittedName>
</protein>
<dbReference type="SUPFAM" id="SSF51445">
    <property type="entry name" value="(Trans)glycosidases"/>
    <property type="match status" value="1"/>
</dbReference>
<keyword evidence="1" id="KW-0378">Hydrolase</keyword>
<dbReference type="GO" id="GO:0046556">
    <property type="term" value="F:alpha-L-arabinofuranosidase activity"/>
    <property type="evidence" value="ECO:0007669"/>
    <property type="project" value="TreeGrafter"/>
</dbReference>
<dbReference type="PANTHER" id="PTHR42721:SF42">
    <property type="entry name" value="FIBRONECTIN TYPE III-LIKE DOMAIN-CONTAINING PROTEIN"/>
    <property type="match status" value="1"/>
</dbReference>
<dbReference type="Proteomes" id="UP001174909">
    <property type="component" value="Unassembled WGS sequence"/>
</dbReference>
<dbReference type="Gene3D" id="3.20.20.300">
    <property type="entry name" value="Glycoside hydrolase, family 3, N-terminal domain"/>
    <property type="match status" value="2"/>
</dbReference>
<dbReference type="AlphaFoldDB" id="A0AA35WP67"/>
<dbReference type="Gene3D" id="2.80.10.50">
    <property type="match status" value="1"/>
</dbReference>
<dbReference type="InterPro" id="IPR017853">
    <property type="entry name" value="GH"/>
</dbReference>
<keyword evidence="2" id="KW-0732">Signal</keyword>
<dbReference type="SMART" id="SM00458">
    <property type="entry name" value="RICIN"/>
    <property type="match status" value="1"/>
</dbReference>
<evidence type="ECO:0000259" key="3">
    <source>
        <dbReference type="SMART" id="SM00458"/>
    </source>
</evidence>
<dbReference type="EMBL" id="CASHTH010002050">
    <property type="protein sequence ID" value="CAI8024071.1"/>
    <property type="molecule type" value="Genomic_DNA"/>
</dbReference>
<dbReference type="GO" id="GO:0031222">
    <property type="term" value="P:arabinan catabolic process"/>
    <property type="evidence" value="ECO:0007669"/>
    <property type="project" value="TreeGrafter"/>
</dbReference>
<reference evidence="4" key="1">
    <citation type="submission" date="2023-03" db="EMBL/GenBank/DDBJ databases">
        <authorList>
            <person name="Steffen K."/>
            <person name="Cardenas P."/>
        </authorList>
    </citation>
    <scope>NUCLEOTIDE SEQUENCE</scope>
</reference>
<dbReference type="PROSITE" id="PS50231">
    <property type="entry name" value="RICIN_B_LECTIN"/>
    <property type="match status" value="1"/>
</dbReference>
<comment type="caution">
    <text evidence="4">The sequence shown here is derived from an EMBL/GenBank/DDBJ whole genome shotgun (WGS) entry which is preliminary data.</text>
</comment>
<dbReference type="GO" id="GO:0009044">
    <property type="term" value="F:xylan 1,4-beta-xylosidase activity"/>
    <property type="evidence" value="ECO:0007669"/>
    <property type="project" value="InterPro"/>
</dbReference>
<feature type="chain" id="PRO_5041394963" evidence="2">
    <location>
        <begin position="21"/>
        <end position="493"/>
    </location>
</feature>
<dbReference type="InterPro" id="IPR001764">
    <property type="entry name" value="Glyco_hydro_3_N"/>
</dbReference>
<dbReference type="PANTHER" id="PTHR42721">
    <property type="entry name" value="SUGAR HYDROLASE-RELATED"/>
    <property type="match status" value="1"/>
</dbReference>
<feature type="signal peptide" evidence="2">
    <location>
        <begin position="1"/>
        <end position="20"/>
    </location>
</feature>
<evidence type="ECO:0000313" key="5">
    <source>
        <dbReference type="Proteomes" id="UP001174909"/>
    </source>
</evidence>
<organism evidence="4 5">
    <name type="scientific">Geodia barretti</name>
    <name type="common">Barrett's horny sponge</name>
    <dbReference type="NCBI Taxonomy" id="519541"/>
    <lineage>
        <taxon>Eukaryota</taxon>
        <taxon>Metazoa</taxon>
        <taxon>Porifera</taxon>
        <taxon>Demospongiae</taxon>
        <taxon>Heteroscleromorpha</taxon>
        <taxon>Tetractinellida</taxon>
        <taxon>Astrophorina</taxon>
        <taxon>Geodiidae</taxon>
        <taxon>Geodia</taxon>
    </lineage>
</organism>
<keyword evidence="5" id="KW-1185">Reference proteome</keyword>
<evidence type="ECO:0000256" key="1">
    <source>
        <dbReference type="ARBA" id="ARBA00022801"/>
    </source>
</evidence>
<dbReference type="InterPro" id="IPR035992">
    <property type="entry name" value="Ricin_B-like_lectins"/>
</dbReference>
<dbReference type="GO" id="GO:0045493">
    <property type="term" value="P:xylan catabolic process"/>
    <property type="evidence" value="ECO:0007669"/>
    <property type="project" value="InterPro"/>
</dbReference>
<feature type="domain" description="Ricin B lectin" evidence="3">
    <location>
        <begin position="5"/>
        <end position="131"/>
    </location>
</feature>
<dbReference type="InterPro" id="IPR036962">
    <property type="entry name" value="Glyco_hydro_3_N_sf"/>
</dbReference>
<name>A0AA35WP67_GEOBA</name>
<evidence type="ECO:0000256" key="2">
    <source>
        <dbReference type="SAM" id="SignalP"/>
    </source>
</evidence>
<gene>
    <name evidence="4" type="ORF">GBAR_LOCUS14020</name>
</gene>